<evidence type="ECO:0000256" key="4">
    <source>
        <dbReference type="ARBA" id="ARBA00023163"/>
    </source>
</evidence>
<sequence length="262" mass="29094">MPRRPGEPVASARFWKVGELAERTGLTVRTLHHYGAMGLLSPSGRTDSAHGAGHRLYSASDVARLQQITSLKLLGFGLEQIRDHLDRSDYDPRQVVRLHLDRIRGQVAELKRLEGRLTALADALDKAEVVSADAFLTTIEGMTMIEKYYTPEQMEYLNQRRQEVGEEVIQQAPNPWAELQVEVKTAMDAGLDPTAPQAAELARRWFALITAFTGGDPGIFKSLGRMYQNEDTIRGMDVAALRPMMDWISKASKAAGVKHPGT</sequence>
<dbReference type="GO" id="GO:0003700">
    <property type="term" value="F:DNA-binding transcription factor activity"/>
    <property type="evidence" value="ECO:0007669"/>
    <property type="project" value="InterPro"/>
</dbReference>
<organism evidence="6 7">
    <name type="scientific">Paludisphaera borealis</name>
    <dbReference type="NCBI Taxonomy" id="1387353"/>
    <lineage>
        <taxon>Bacteria</taxon>
        <taxon>Pseudomonadati</taxon>
        <taxon>Planctomycetota</taxon>
        <taxon>Planctomycetia</taxon>
        <taxon>Isosphaerales</taxon>
        <taxon>Isosphaeraceae</taxon>
        <taxon>Paludisphaera</taxon>
    </lineage>
</organism>
<keyword evidence="7" id="KW-1185">Reference proteome</keyword>
<dbReference type="OrthoDB" id="9814833at2"/>
<dbReference type="Gene3D" id="1.10.490.50">
    <property type="entry name" value="Antibiotic binding domain of TipA-like multidrug resistance regulators"/>
    <property type="match status" value="1"/>
</dbReference>
<feature type="domain" description="HTH merR-type" evidence="5">
    <location>
        <begin position="14"/>
        <end position="87"/>
    </location>
</feature>
<dbReference type="InterPro" id="IPR009061">
    <property type="entry name" value="DNA-bd_dom_put_sf"/>
</dbReference>
<dbReference type="AlphaFoldDB" id="A0A1U7CST6"/>
<dbReference type="SMART" id="SM00422">
    <property type="entry name" value="HTH_MERR"/>
    <property type="match status" value="1"/>
</dbReference>
<evidence type="ECO:0000313" key="7">
    <source>
        <dbReference type="Proteomes" id="UP000186309"/>
    </source>
</evidence>
<dbReference type="EMBL" id="CP019082">
    <property type="protein sequence ID" value="APW61991.1"/>
    <property type="molecule type" value="Genomic_DNA"/>
</dbReference>
<accession>A0A1U7CST6</accession>
<keyword evidence="2" id="KW-0238">DNA-binding</keyword>
<dbReference type="GO" id="GO:0003677">
    <property type="term" value="F:DNA binding"/>
    <property type="evidence" value="ECO:0007669"/>
    <property type="project" value="UniProtKB-KW"/>
</dbReference>
<evidence type="ECO:0000256" key="3">
    <source>
        <dbReference type="ARBA" id="ARBA00023159"/>
    </source>
</evidence>
<dbReference type="Gene3D" id="1.10.1660.10">
    <property type="match status" value="1"/>
</dbReference>
<keyword evidence="3" id="KW-0010">Activator</keyword>
<reference evidence="7" key="1">
    <citation type="submission" date="2016-12" db="EMBL/GenBank/DDBJ databases">
        <title>Comparative genomics of four Isosphaeraceae planctomycetes: a common pool of plasmids and glycoside hydrolase genes.</title>
        <authorList>
            <person name="Ivanova A."/>
        </authorList>
    </citation>
    <scope>NUCLEOTIDE SEQUENCE [LARGE SCALE GENOMIC DNA]</scope>
    <source>
        <strain evidence="7">PX4</strain>
    </source>
</reference>
<keyword evidence="4" id="KW-0804">Transcription</keyword>
<dbReference type="Pfam" id="PF13411">
    <property type="entry name" value="MerR_1"/>
    <property type="match status" value="1"/>
</dbReference>
<dbReference type="SUPFAM" id="SSF89082">
    <property type="entry name" value="Antibiotic binding domain of TipA-like multidrug resistance regulators"/>
    <property type="match status" value="1"/>
</dbReference>
<dbReference type="KEGG" id="pbor:BSF38_03523"/>
<gene>
    <name evidence="6" type="primary">nolA</name>
    <name evidence="6" type="ORF">BSF38_03523</name>
</gene>
<keyword evidence="1" id="KW-0805">Transcription regulation</keyword>
<dbReference type="InterPro" id="IPR047057">
    <property type="entry name" value="MerR_fam"/>
</dbReference>
<evidence type="ECO:0000313" key="6">
    <source>
        <dbReference type="EMBL" id="APW61991.1"/>
    </source>
</evidence>
<dbReference type="Pfam" id="PF07739">
    <property type="entry name" value="TipAS"/>
    <property type="match status" value="1"/>
</dbReference>
<dbReference type="PANTHER" id="PTHR30204">
    <property type="entry name" value="REDOX-CYCLING DRUG-SENSING TRANSCRIPTIONAL ACTIVATOR SOXR"/>
    <property type="match status" value="1"/>
</dbReference>
<dbReference type="SUPFAM" id="SSF46955">
    <property type="entry name" value="Putative DNA-binding domain"/>
    <property type="match status" value="1"/>
</dbReference>
<name>A0A1U7CST6_9BACT</name>
<dbReference type="Proteomes" id="UP000186309">
    <property type="component" value="Chromosome"/>
</dbReference>
<dbReference type="PANTHER" id="PTHR30204:SF90">
    <property type="entry name" value="HTH-TYPE TRANSCRIPTIONAL ACTIVATOR MTA"/>
    <property type="match status" value="1"/>
</dbReference>
<dbReference type="InterPro" id="IPR012925">
    <property type="entry name" value="TipAS_dom"/>
</dbReference>
<dbReference type="InterPro" id="IPR036244">
    <property type="entry name" value="TipA-like_antibiotic-bd"/>
</dbReference>
<dbReference type="RefSeq" id="WP_076347753.1">
    <property type="nucleotide sequence ID" value="NZ_CP019082.1"/>
</dbReference>
<evidence type="ECO:0000256" key="2">
    <source>
        <dbReference type="ARBA" id="ARBA00023125"/>
    </source>
</evidence>
<proteinExistence type="predicted"/>
<dbReference type="InterPro" id="IPR000551">
    <property type="entry name" value="MerR-type_HTH_dom"/>
</dbReference>
<evidence type="ECO:0000256" key="1">
    <source>
        <dbReference type="ARBA" id="ARBA00023015"/>
    </source>
</evidence>
<evidence type="ECO:0000259" key="5">
    <source>
        <dbReference type="PROSITE" id="PS50937"/>
    </source>
</evidence>
<dbReference type="PROSITE" id="PS50937">
    <property type="entry name" value="HTH_MERR_2"/>
    <property type="match status" value="1"/>
</dbReference>
<protein>
    <submittedName>
        <fullName evidence="6">Nodulation protein NolA</fullName>
    </submittedName>
</protein>
<dbReference type="STRING" id="1387353.BSF38_03523"/>